<keyword evidence="3" id="KW-1185">Reference proteome</keyword>
<proteinExistence type="predicted"/>
<dbReference type="EMBL" id="CP137314">
    <property type="protein sequence ID" value="WQF89763.1"/>
    <property type="molecule type" value="Genomic_DNA"/>
</dbReference>
<feature type="region of interest" description="Disordered" evidence="1">
    <location>
        <begin position="31"/>
        <end position="133"/>
    </location>
</feature>
<dbReference type="RefSeq" id="XP_062786984.1">
    <property type="nucleotide sequence ID" value="XM_062930933.1"/>
</dbReference>
<feature type="compositionally biased region" description="Pro residues" evidence="1">
    <location>
        <begin position="119"/>
        <end position="133"/>
    </location>
</feature>
<name>A0AAX4J307_9PEZI</name>
<gene>
    <name evidence="2" type="ORF">CDEST_14777</name>
</gene>
<dbReference type="Proteomes" id="UP001322277">
    <property type="component" value="Chromosome 10"/>
</dbReference>
<dbReference type="GeneID" id="87951277"/>
<evidence type="ECO:0000313" key="2">
    <source>
        <dbReference type="EMBL" id="WQF89763.1"/>
    </source>
</evidence>
<sequence length="133" mass="13868">MIDQCFLDFLSCFVRVCCSVQPSANDFLAESQDAAGESRDRFRGATHKGQSPISQGDDLASSFGHLRPANPGAHQQHHTADSRDGGRPPFCDAGTDSHTVLGGGGGGSSIRSVFSASKSPPPPPPPPPPPCRT</sequence>
<accession>A0AAX4J307</accession>
<organism evidence="2 3">
    <name type="scientific">Colletotrichum destructivum</name>
    <dbReference type="NCBI Taxonomy" id="34406"/>
    <lineage>
        <taxon>Eukaryota</taxon>
        <taxon>Fungi</taxon>
        <taxon>Dikarya</taxon>
        <taxon>Ascomycota</taxon>
        <taxon>Pezizomycotina</taxon>
        <taxon>Sordariomycetes</taxon>
        <taxon>Hypocreomycetidae</taxon>
        <taxon>Glomerellales</taxon>
        <taxon>Glomerellaceae</taxon>
        <taxon>Colletotrichum</taxon>
        <taxon>Colletotrichum destructivum species complex</taxon>
    </lineage>
</organism>
<protein>
    <submittedName>
        <fullName evidence="2">Uncharacterized protein</fullName>
    </submittedName>
</protein>
<evidence type="ECO:0000256" key="1">
    <source>
        <dbReference type="SAM" id="MobiDB-lite"/>
    </source>
</evidence>
<feature type="compositionally biased region" description="Polar residues" evidence="1">
    <location>
        <begin position="109"/>
        <end position="118"/>
    </location>
</feature>
<dbReference type="KEGG" id="cdet:87951277"/>
<reference evidence="3" key="1">
    <citation type="journal article" date="2023" name="bioRxiv">
        <title>Complete genome of the Medicago anthracnose fungus, Colletotrichum destructivum, reveals a mini-chromosome-like region within a core chromosome.</title>
        <authorList>
            <person name="Lapalu N."/>
            <person name="Simon A."/>
            <person name="Lu A."/>
            <person name="Plaumann P.-L."/>
            <person name="Amselem J."/>
            <person name="Pigne S."/>
            <person name="Auger A."/>
            <person name="Koch C."/>
            <person name="Dallery J.-F."/>
            <person name="O'Connell R.J."/>
        </authorList>
    </citation>
    <scope>NUCLEOTIDE SEQUENCE [LARGE SCALE GENOMIC DNA]</scope>
    <source>
        <strain evidence="3">CBS 520.97</strain>
    </source>
</reference>
<evidence type="ECO:0000313" key="3">
    <source>
        <dbReference type="Proteomes" id="UP001322277"/>
    </source>
</evidence>
<dbReference type="AlphaFoldDB" id="A0AAX4J307"/>